<accession>A0A918N2W6</accession>
<dbReference type="EMBL" id="BMWS01000010">
    <property type="protein sequence ID" value="GGX16558.1"/>
    <property type="molecule type" value="Genomic_DNA"/>
</dbReference>
<evidence type="ECO:0008006" key="3">
    <source>
        <dbReference type="Google" id="ProtNLM"/>
    </source>
</evidence>
<gene>
    <name evidence="1" type="ORF">GCM10007384_17530</name>
</gene>
<comment type="caution">
    <text evidence="1">The sequence shown here is derived from an EMBL/GenBank/DDBJ whole genome shotgun (WGS) entry which is preliminary data.</text>
</comment>
<organism evidence="1 2">
    <name type="scientific">Aquimarina muelleri</name>
    <dbReference type="NCBI Taxonomy" id="279356"/>
    <lineage>
        <taxon>Bacteria</taxon>
        <taxon>Pseudomonadati</taxon>
        <taxon>Bacteroidota</taxon>
        <taxon>Flavobacteriia</taxon>
        <taxon>Flavobacteriales</taxon>
        <taxon>Flavobacteriaceae</taxon>
        <taxon>Aquimarina</taxon>
    </lineage>
</organism>
<evidence type="ECO:0000313" key="1">
    <source>
        <dbReference type="EMBL" id="GGX16558.1"/>
    </source>
</evidence>
<proteinExistence type="predicted"/>
<protein>
    <recommendedName>
        <fullName evidence="3">Glutathionylspermidine synthase pre-ATP-grasp-like domain-containing protein</fullName>
    </recommendedName>
</protein>
<dbReference type="SUPFAM" id="SSF56059">
    <property type="entry name" value="Glutathione synthetase ATP-binding domain-like"/>
    <property type="match status" value="1"/>
</dbReference>
<reference evidence="1 2" key="1">
    <citation type="journal article" date="2014" name="Int. J. Syst. Evol. Microbiol.">
        <title>Complete genome sequence of Corynebacterium casei LMG S-19264T (=DSM 44701T), isolated from a smear-ripened cheese.</title>
        <authorList>
            <consortium name="US DOE Joint Genome Institute (JGI-PGF)"/>
            <person name="Walter F."/>
            <person name="Albersmeier A."/>
            <person name="Kalinowski J."/>
            <person name="Ruckert C."/>
        </authorList>
    </citation>
    <scope>NUCLEOTIDE SEQUENCE [LARGE SCALE GENOMIC DNA]</scope>
    <source>
        <strain evidence="1 2">KCTC 12285</strain>
    </source>
</reference>
<evidence type="ECO:0000313" key="2">
    <source>
        <dbReference type="Proteomes" id="UP000601108"/>
    </source>
</evidence>
<dbReference type="RefSeq" id="WP_027412045.1">
    <property type="nucleotide sequence ID" value="NZ_BMWS01000010.1"/>
</dbReference>
<dbReference type="Proteomes" id="UP000601108">
    <property type="component" value="Unassembled WGS sequence"/>
</dbReference>
<name>A0A918N2W6_9FLAO</name>
<sequence>MKETVVQKNKENTILSDKFDMFFNNRSENLEAIIDIKKHNLSGTLKNFIYPVSSWPVILENETSNKLSELSVILPELIYQIPELYFDNDISSIAHFYFNGNEELAQYAMMCHNKKIEVSCRLDLTLTDSGFKILEINAGSSIGGWQLDDFEGIVRESHDILKNTQNDFKFTSIQSTYLNFLIDKTLQYVKEIKNEINVFVIVGNNAEIDSQGEKDIFFDNLLKQKLTERGMSGSVHIGKASLLKMIRGDLYLNNKRIHSVLNMDYALKNITPELFRAHIMGSVYFPDHLGTPILGDKRNLAILRELALSGKFDSKNNELILNSIPWTVVINNDKVTFKEQEHNLLRLLKEQKDQFVIKIANGCMGDSVFIGKFLSATEWEKAIEVSIGKEAYIAQEFSDSIDFIAPNISNQWTQHKLIWGSFGFGNTYGGVITRMVDVEIDDGIINSARGAVLGMVYECID</sequence>
<dbReference type="AlphaFoldDB" id="A0A918N2W6"/>
<keyword evidence="2" id="KW-1185">Reference proteome</keyword>